<evidence type="ECO:0000313" key="3">
    <source>
        <dbReference type="Proteomes" id="UP001139369"/>
    </source>
</evidence>
<name>A0A9X1VRH4_9FLAO</name>
<dbReference type="InterPro" id="IPR014922">
    <property type="entry name" value="YdhG-like"/>
</dbReference>
<organism evidence="2 3">
    <name type="scientific">Polaribacter marinus</name>
    <dbReference type="NCBI Taxonomy" id="2916838"/>
    <lineage>
        <taxon>Bacteria</taxon>
        <taxon>Pseudomonadati</taxon>
        <taxon>Bacteroidota</taxon>
        <taxon>Flavobacteriia</taxon>
        <taxon>Flavobacteriales</taxon>
        <taxon>Flavobacteriaceae</taxon>
    </lineage>
</organism>
<dbReference type="SUPFAM" id="SSF159888">
    <property type="entry name" value="YdhG-like"/>
    <property type="match status" value="1"/>
</dbReference>
<accession>A0A9X1VRH4</accession>
<proteinExistence type="predicted"/>
<reference evidence="2" key="1">
    <citation type="submission" date="2022-02" db="EMBL/GenBank/DDBJ databases">
        <title>Polaribacter sp. MSW13, isolated from seawater.</title>
        <authorList>
            <person name="Kristyanto S."/>
            <person name="Jung J."/>
            <person name="Jeon C.O."/>
        </authorList>
    </citation>
    <scope>NUCLEOTIDE SEQUENCE</scope>
    <source>
        <strain evidence="2">MSW13</strain>
    </source>
</reference>
<dbReference type="Proteomes" id="UP001139369">
    <property type="component" value="Unassembled WGS sequence"/>
</dbReference>
<protein>
    <submittedName>
        <fullName evidence="2">DUF1801 domain-containing protein</fullName>
    </submittedName>
</protein>
<evidence type="ECO:0000313" key="2">
    <source>
        <dbReference type="EMBL" id="MCI2229435.1"/>
    </source>
</evidence>
<keyword evidence="3" id="KW-1185">Reference proteome</keyword>
<dbReference type="RefSeq" id="WP_242178560.1">
    <property type="nucleotide sequence ID" value="NZ_JAKQYM010000006.1"/>
</dbReference>
<feature type="domain" description="YdhG-like" evidence="1">
    <location>
        <begin position="23"/>
        <end position="135"/>
    </location>
</feature>
<dbReference type="AlphaFoldDB" id="A0A9X1VRH4"/>
<comment type="caution">
    <text evidence="2">The sequence shown here is derived from an EMBL/GenBank/DDBJ whole genome shotgun (WGS) entry which is preliminary data.</text>
</comment>
<evidence type="ECO:0000259" key="1">
    <source>
        <dbReference type="Pfam" id="PF08818"/>
    </source>
</evidence>
<sequence length="153" mass="17917">MPEKVNSIKEYIAQAPKERQFFLKKLQKTIKNSLPKDFEEGIKYGMIGYYVPHSIYPKGYHCNPSEALPFMSFASQKNTINLYSSAIYAIPEINNWFINEYTKHSTRKLDMGKSCIRFKKLEDIPFDLIAELCKKITVKEWISIYESSIKTKK</sequence>
<dbReference type="Gene3D" id="3.90.1150.200">
    <property type="match status" value="1"/>
</dbReference>
<dbReference type="EMBL" id="JAKQYM010000006">
    <property type="protein sequence ID" value="MCI2229435.1"/>
    <property type="molecule type" value="Genomic_DNA"/>
</dbReference>
<gene>
    <name evidence="2" type="ORF">MC378_09680</name>
</gene>
<dbReference type="Pfam" id="PF08818">
    <property type="entry name" value="DUF1801"/>
    <property type="match status" value="1"/>
</dbReference>